<gene>
    <name evidence="1" type="ORF">L1987_40735</name>
</gene>
<evidence type="ECO:0000313" key="2">
    <source>
        <dbReference type="Proteomes" id="UP001056120"/>
    </source>
</evidence>
<reference evidence="2" key="1">
    <citation type="journal article" date="2022" name="Mol. Ecol. Resour.">
        <title>The genomes of chicory, endive, great burdock and yacon provide insights into Asteraceae palaeo-polyploidization history and plant inulin production.</title>
        <authorList>
            <person name="Fan W."/>
            <person name="Wang S."/>
            <person name="Wang H."/>
            <person name="Wang A."/>
            <person name="Jiang F."/>
            <person name="Liu H."/>
            <person name="Zhao H."/>
            <person name="Xu D."/>
            <person name="Zhang Y."/>
        </authorList>
    </citation>
    <scope>NUCLEOTIDE SEQUENCE [LARGE SCALE GENOMIC DNA]</scope>
    <source>
        <strain evidence="2">cv. Yunnan</strain>
    </source>
</reference>
<dbReference type="Proteomes" id="UP001056120">
    <property type="component" value="Linkage Group LG13"/>
</dbReference>
<comment type="caution">
    <text evidence="1">The sequence shown here is derived from an EMBL/GenBank/DDBJ whole genome shotgun (WGS) entry which is preliminary data.</text>
</comment>
<accession>A0ACB9GUD8</accession>
<organism evidence="1 2">
    <name type="scientific">Smallanthus sonchifolius</name>
    <dbReference type="NCBI Taxonomy" id="185202"/>
    <lineage>
        <taxon>Eukaryota</taxon>
        <taxon>Viridiplantae</taxon>
        <taxon>Streptophyta</taxon>
        <taxon>Embryophyta</taxon>
        <taxon>Tracheophyta</taxon>
        <taxon>Spermatophyta</taxon>
        <taxon>Magnoliopsida</taxon>
        <taxon>eudicotyledons</taxon>
        <taxon>Gunneridae</taxon>
        <taxon>Pentapetalae</taxon>
        <taxon>asterids</taxon>
        <taxon>campanulids</taxon>
        <taxon>Asterales</taxon>
        <taxon>Asteraceae</taxon>
        <taxon>Asteroideae</taxon>
        <taxon>Heliantheae alliance</taxon>
        <taxon>Millerieae</taxon>
        <taxon>Smallanthus</taxon>
    </lineage>
</organism>
<proteinExistence type="predicted"/>
<evidence type="ECO:0000313" key="1">
    <source>
        <dbReference type="EMBL" id="KAI3786778.1"/>
    </source>
</evidence>
<keyword evidence="2" id="KW-1185">Reference proteome</keyword>
<dbReference type="EMBL" id="CM042030">
    <property type="protein sequence ID" value="KAI3786778.1"/>
    <property type="molecule type" value="Genomic_DNA"/>
</dbReference>
<reference evidence="1 2" key="2">
    <citation type="journal article" date="2022" name="Mol. Ecol. Resour.">
        <title>The genomes of chicory, endive, great burdock and yacon provide insights into Asteraceae paleo-polyploidization history and plant inulin production.</title>
        <authorList>
            <person name="Fan W."/>
            <person name="Wang S."/>
            <person name="Wang H."/>
            <person name="Wang A."/>
            <person name="Jiang F."/>
            <person name="Liu H."/>
            <person name="Zhao H."/>
            <person name="Xu D."/>
            <person name="Zhang Y."/>
        </authorList>
    </citation>
    <scope>NUCLEOTIDE SEQUENCE [LARGE SCALE GENOMIC DNA]</scope>
    <source>
        <strain evidence="2">cv. Yunnan</strain>
        <tissue evidence="1">Leaves</tissue>
    </source>
</reference>
<sequence>MNPTFRSDSLIGMGLCKTIREVEKRQLFLRRGGGGRDGKGERGGGGDGCGREDEEHVDGDDGNEAEDEGKEVGDDMSNGGGERIGMVDVEDEAWAVLYLYEVSTKGLDPVGLKPIKVVESNVNFGAGTSMP</sequence>
<name>A0ACB9GUD8_9ASTR</name>
<protein>
    <submittedName>
        <fullName evidence="1">Uncharacterized protein</fullName>
    </submittedName>
</protein>